<keyword evidence="3" id="KW-1185">Reference proteome</keyword>
<dbReference type="Gene3D" id="3.20.19.10">
    <property type="entry name" value="Aconitase, domain 4"/>
    <property type="match status" value="1"/>
</dbReference>
<proteinExistence type="predicted"/>
<dbReference type="InterPro" id="IPR015928">
    <property type="entry name" value="Aconitase/3IPM_dehydase_swvl"/>
</dbReference>
<gene>
    <name evidence="2" type="ORF">DCMF_14765</name>
</gene>
<dbReference type="PANTHER" id="PTHR43345:SF2">
    <property type="entry name" value="3-ISOPROPYLMALATE DEHYDRATASE SMALL SUBUNIT 1"/>
    <property type="match status" value="1"/>
</dbReference>
<protein>
    <recommendedName>
        <fullName evidence="4">3-isopropylmalate dehydratase</fullName>
    </recommendedName>
</protein>
<evidence type="ECO:0008006" key="4">
    <source>
        <dbReference type="Google" id="ProtNLM"/>
    </source>
</evidence>
<sequence length="165" mass="18433">MAIKGKVWKFGDDMSTDLMMPISARYGRVPEDQQKYSCMSAIRPEFSHAVCPGDIVIMGRHCGSGSSRPAPRLFVELQVGCIIAESFSPLFFRNAIAIGFPVIEVPGITKEFQEGDEAEVDLDKTEVRNLTTGKVIHFKPYPEMIKKIFELGGFKALLKQEFSQI</sequence>
<keyword evidence="1" id="KW-0456">Lyase</keyword>
<evidence type="ECO:0000313" key="3">
    <source>
        <dbReference type="Proteomes" id="UP000323521"/>
    </source>
</evidence>
<dbReference type="KEGG" id="fwa:DCMF_14765"/>
<dbReference type="GO" id="GO:0016836">
    <property type="term" value="F:hydro-lyase activity"/>
    <property type="evidence" value="ECO:0007669"/>
    <property type="project" value="InterPro"/>
</dbReference>
<name>A0A3G1KTS3_FORW1</name>
<dbReference type="OrthoDB" id="9777465at2"/>
<evidence type="ECO:0000256" key="1">
    <source>
        <dbReference type="ARBA" id="ARBA00023239"/>
    </source>
</evidence>
<dbReference type="PANTHER" id="PTHR43345">
    <property type="entry name" value="3-ISOPROPYLMALATE DEHYDRATASE SMALL SUBUNIT 2-RELATED-RELATED"/>
    <property type="match status" value="1"/>
</dbReference>
<dbReference type="AlphaFoldDB" id="A0A3G1KTS3"/>
<reference evidence="2 3" key="1">
    <citation type="submission" date="2016-10" db="EMBL/GenBank/DDBJ databases">
        <title>Complete Genome Sequence of Peptococcaceae strain DCMF.</title>
        <authorList>
            <person name="Edwards R.J."/>
            <person name="Holland S.I."/>
            <person name="Deshpande N.P."/>
            <person name="Wong Y.K."/>
            <person name="Ertan H."/>
            <person name="Manefield M."/>
            <person name="Russell T.L."/>
            <person name="Lee M.J."/>
        </authorList>
    </citation>
    <scope>NUCLEOTIDE SEQUENCE [LARGE SCALE GENOMIC DNA]</scope>
    <source>
        <strain evidence="2 3">DCMF</strain>
    </source>
</reference>
<dbReference type="Proteomes" id="UP000323521">
    <property type="component" value="Chromosome"/>
</dbReference>
<dbReference type="SUPFAM" id="SSF52016">
    <property type="entry name" value="LeuD/IlvD-like"/>
    <property type="match status" value="1"/>
</dbReference>
<dbReference type="InterPro" id="IPR011827">
    <property type="entry name" value="LeuD_type2/HacB/DmdB"/>
</dbReference>
<dbReference type="EMBL" id="CP017634">
    <property type="protein sequence ID" value="ATW25862.1"/>
    <property type="molecule type" value="Genomic_DNA"/>
</dbReference>
<evidence type="ECO:0000313" key="2">
    <source>
        <dbReference type="EMBL" id="ATW25862.1"/>
    </source>
</evidence>
<organism evidence="2 3">
    <name type="scientific">Formimonas warabiya</name>
    <dbReference type="NCBI Taxonomy" id="1761012"/>
    <lineage>
        <taxon>Bacteria</taxon>
        <taxon>Bacillati</taxon>
        <taxon>Bacillota</taxon>
        <taxon>Clostridia</taxon>
        <taxon>Eubacteriales</taxon>
        <taxon>Peptococcaceae</taxon>
        <taxon>Candidatus Formimonas</taxon>
    </lineage>
</organism>
<accession>A0A3G1KTS3</accession>
<dbReference type="InterPro" id="IPR050075">
    <property type="entry name" value="LeuD"/>
</dbReference>
<dbReference type="RefSeq" id="WP_148135125.1">
    <property type="nucleotide sequence ID" value="NZ_CP017634.1"/>
</dbReference>
<dbReference type="NCBIfam" id="TIGR02087">
    <property type="entry name" value="LEUD_arch"/>
    <property type="match status" value="1"/>
</dbReference>